<protein>
    <submittedName>
        <fullName evidence="1">Uncharacterized protein</fullName>
    </submittedName>
</protein>
<dbReference type="Proteomes" id="UP001605036">
    <property type="component" value="Unassembled WGS sequence"/>
</dbReference>
<sequence>MKRALDKIEAVAHRFNPEQFATWKENHVMILNWIDSMLRSNTISLRTANNFPASQSNGMQRQESNQFPDMNLGVIRDPWVEVEPADQQLNQASFVENTPAFWVASHKALSEIEPVIRATNDGARSQTRNSDSAPN</sequence>
<keyword evidence="2" id="KW-1185">Reference proteome</keyword>
<proteinExistence type="predicted"/>
<organism evidence="1 2">
    <name type="scientific">Riccia fluitans</name>
    <dbReference type="NCBI Taxonomy" id="41844"/>
    <lineage>
        <taxon>Eukaryota</taxon>
        <taxon>Viridiplantae</taxon>
        <taxon>Streptophyta</taxon>
        <taxon>Embryophyta</taxon>
        <taxon>Marchantiophyta</taxon>
        <taxon>Marchantiopsida</taxon>
        <taxon>Marchantiidae</taxon>
        <taxon>Marchantiales</taxon>
        <taxon>Ricciaceae</taxon>
        <taxon>Riccia</taxon>
    </lineage>
</organism>
<reference evidence="1 2" key="1">
    <citation type="submission" date="2024-09" db="EMBL/GenBank/DDBJ databases">
        <title>Chromosome-scale assembly of Riccia fluitans.</title>
        <authorList>
            <person name="Paukszto L."/>
            <person name="Sawicki J."/>
            <person name="Karawczyk K."/>
            <person name="Piernik-Szablinska J."/>
            <person name="Szczecinska M."/>
            <person name="Mazdziarz M."/>
        </authorList>
    </citation>
    <scope>NUCLEOTIDE SEQUENCE [LARGE SCALE GENOMIC DNA]</scope>
    <source>
        <strain evidence="1">Rf_01</strain>
        <tissue evidence="1">Aerial parts of the thallus</tissue>
    </source>
</reference>
<gene>
    <name evidence="1" type="ORF">R1flu_003297</name>
</gene>
<name>A0ABD1YBP8_9MARC</name>
<evidence type="ECO:0000313" key="1">
    <source>
        <dbReference type="EMBL" id="KAL2623092.1"/>
    </source>
</evidence>
<dbReference type="AlphaFoldDB" id="A0ABD1YBP8"/>
<accession>A0ABD1YBP8</accession>
<dbReference type="EMBL" id="JBHFFA010000006">
    <property type="protein sequence ID" value="KAL2623092.1"/>
    <property type="molecule type" value="Genomic_DNA"/>
</dbReference>
<evidence type="ECO:0000313" key="2">
    <source>
        <dbReference type="Proteomes" id="UP001605036"/>
    </source>
</evidence>
<comment type="caution">
    <text evidence="1">The sequence shown here is derived from an EMBL/GenBank/DDBJ whole genome shotgun (WGS) entry which is preliminary data.</text>
</comment>